<dbReference type="RefSeq" id="WP_378614983.1">
    <property type="nucleotide sequence ID" value="NZ_JBHSAX010000019.1"/>
</dbReference>
<keyword evidence="2" id="KW-1185">Reference proteome</keyword>
<accession>A0ABV8DYK3</accession>
<reference evidence="2" key="1">
    <citation type="journal article" date="2019" name="Int. J. Syst. Evol. Microbiol.">
        <title>The Global Catalogue of Microorganisms (GCM) 10K type strain sequencing project: providing services to taxonomists for standard genome sequencing and annotation.</title>
        <authorList>
            <consortium name="The Broad Institute Genomics Platform"/>
            <consortium name="The Broad Institute Genome Sequencing Center for Infectious Disease"/>
            <person name="Wu L."/>
            <person name="Ma J."/>
        </authorList>
    </citation>
    <scope>NUCLEOTIDE SEQUENCE [LARGE SCALE GENOMIC DNA]</scope>
    <source>
        <strain evidence="2">CGMCC 4.7330</strain>
    </source>
</reference>
<dbReference type="EMBL" id="JBHSAX010000019">
    <property type="protein sequence ID" value="MFC3965232.1"/>
    <property type="molecule type" value="Genomic_DNA"/>
</dbReference>
<name>A0ABV8DYK3_9NOCA</name>
<gene>
    <name evidence="1" type="ORF">ACFO0B_24865</name>
</gene>
<dbReference type="Proteomes" id="UP001595696">
    <property type="component" value="Unassembled WGS sequence"/>
</dbReference>
<sequence>MAFERLTWGDLDTLTRKQLLDRLVVEQQYWQGRDRAHMTAPDLAARAEFGRILLAVVTPDGPASQRHLPSKWVRSKYGARAGYWSQIPGRPGS</sequence>
<organism evidence="1 2">
    <name type="scientific">Nocardia jiangsuensis</name>
    <dbReference type="NCBI Taxonomy" id="1691563"/>
    <lineage>
        <taxon>Bacteria</taxon>
        <taxon>Bacillati</taxon>
        <taxon>Actinomycetota</taxon>
        <taxon>Actinomycetes</taxon>
        <taxon>Mycobacteriales</taxon>
        <taxon>Nocardiaceae</taxon>
        <taxon>Nocardia</taxon>
    </lineage>
</organism>
<protein>
    <submittedName>
        <fullName evidence="1">Uncharacterized protein</fullName>
    </submittedName>
</protein>
<evidence type="ECO:0000313" key="1">
    <source>
        <dbReference type="EMBL" id="MFC3965232.1"/>
    </source>
</evidence>
<comment type="caution">
    <text evidence="1">The sequence shown here is derived from an EMBL/GenBank/DDBJ whole genome shotgun (WGS) entry which is preliminary data.</text>
</comment>
<proteinExistence type="predicted"/>
<evidence type="ECO:0000313" key="2">
    <source>
        <dbReference type="Proteomes" id="UP001595696"/>
    </source>
</evidence>